<protein>
    <recommendedName>
        <fullName evidence="4">Outer membrane protein assembly factor BamD</fullName>
    </recommendedName>
</protein>
<dbReference type="HAMAP" id="MF_00922">
    <property type="entry name" value="OM_assembly_BamD"/>
    <property type="match status" value="1"/>
</dbReference>
<evidence type="ECO:0000256" key="2">
    <source>
        <dbReference type="ARBA" id="ARBA00023136"/>
    </source>
</evidence>
<evidence type="ECO:0000256" key="4">
    <source>
        <dbReference type="HAMAP-Rule" id="MF_00922"/>
    </source>
</evidence>
<keyword evidence="4" id="KW-0449">Lipoprotein</keyword>
<keyword evidence="4" id="KW-0564">Palmitate</keyword>
<dbReference type="CDD" id="cd15830">
    <property type="entry name" value="BamD"/>
    <property type="match status" value="1"/>
</dbReference>
<gene>
    <name evidence="4" type="primary">bamD</name>
    <name evidence="7" type="ORF">ACFQS8_09830</name>
</gene>
<feature type="signal peptide" evidence="5">
    <location>
        <begin position="1"/>
        <end position="24"/>
    </location>
</feature>
<evidence type="ECO:0000313" key="7">
    <source>
        <dbReference type="EMBL" id="MFC7291914.1"/>
    </source>
</evidence>
<comment type="similarity">
    <text evidence="4">Belongs to the BamD family.</text>
</comment>
<feature type="chain" id="PRO_5046281793" description="Outer membrane protein assembly factor BamD" evidence="5">
    <location>
        <begin position="25"/>
        <end position="270"/>
    </location>
</feature>
<evidence type="ECO:0000313" key="8">
    <source>
        <dbReference type="Proteomes" id="UP001596492"/>
    </source>
</evidence>
<dbReference type="Proteomes" id="UP001596492">
    <property type="component" value="Unassembled WGS sequence"/>
</dbReference>
<evidence type="ECO:0000256" key="3">
    <source>
        <dbReference type="ARBA" id="ARBA00023237"/>
    </source>
</evidence>
<sequence length="270" mass="30610">MAIKRNSILLLSISVSALVLTSCASSKRKADLAYVEKPVEQLYNDASISLQRRQWDRAALEFQEVQRQHPYSEWAQRAMLMTAYSQYRSKSYEEVVASAQQYTALYPSADGAAYAYYLIGLTHFDQITDVGRDQGRTELALAALEDVVRRFPASEYARDAELKIDMVRDQLAGKEMEIGRYYLKNSEFLAAINRFKSVVDNYETTTHTPEALHRLVEAYLSIGLVGQANAVASVLGYNYPETDWYRDSYKLMQKHTIPAAQAVKASVDEE</sequence>
<comment type="function">
    <text evidence="4">Part of the outer membrane protein assembly complex, which is involved in assembly and insertion of beta-barrel proteins into the outer membrane.</text>
</comment>
<keyword evidence="3 4" id="KW-0998">Cell outer membrane</keyword>
<comment type="caution">
    <text evidence="7">The sequence shown here is derived from an EMBL/GenBank/DDBJ whole genome shotgun (WGS) entry which is preliminary data.</text>
</comment>
<dbReference type="SUPFAM" id="SSF48452">
    <property type="entry name" value="TPR-like"/>
    <property type="match status" value="1"/>
</dbReference>
<feature type="domain" description="Outer membrane lipoprotein BamD-like" evidence="6">
    <location>
        <begin position="36"/>
        <end position="230"/>
    </location>
</feature>
<dbReference type="PROSITE" id="PS51257">
    <property type="entry name" value="PROKAR_LIPOPROTEIN"/>
    <property type="match status" value="1"/>
</dbReference>
<dbReference type="RefSeq" id="WP_382167153.1">
    <property type="nucleotide sequence ID" value="NZ_JBHTBR010000005.1"/>
</dbReference>
<accession>A0ABW2IL90</accession>
<keyword evidence="8" id="KW-1185">Reference proteome</keyword>
<dbReference type="NCBIfam" id="TIGR03302">
    <property type="entry name" value="OM_YfiO"/>
    <property type="match status" value="1"/>
</dbReference>
<organism evidence="7 8">
    <name type="scientific">Hirschia litorea</name>
    <dbReference type="NCBI Taxonomy" id="1199156"/>
    <lineage>
        <taxon>Bacteria</taxon>
        <taxon>Pseudomonadati</taxon>
        <taxon>Pseudomonadota</taxon>
        <taxon>Alphaproteobacteria</taxon>
        <taxon>Hyphomonadales</taxon>
        <taxon>Hyphomonadaceae</taxon>
        <taxon>Hirschia</taxon>
    </lineage>
</organism>
<proteinExistence type="inferred from homology"/>
<reference evidence="8" key="1">
    <citation type="journal article" date="2019" name="Int. J. Syst. Evol. Microbiol.">
        <title>The Global Catalogue of Microorganisms (GCM) 10K type strain sequencing project: providing services to taxonomists for standard genome sequencing and annotation.</title>
        <authorList>
            <consortium name="The Broad Institute Genomics Platform"/>
            <consortium name="The Broad Institute Genome Sequencing Center for Infectious Disease"/>
            <person name="Wu L."/>
            <person name="Ma J."/>
        </authorList>
    </citation>
    <scope>NUCLEOTIDE SEQUENCE [LARGE SCALE GENOMIC DNA]</scope>
    <source>
        <strain evidence="8">CCUG 51308</strain>
    </source>
</reference>
<dbReference type="InterPro" id="IPR011990">
    <property type="entry name" value="TPR-like_helical_dom_sf"/>
</dbReference>
<dbReference type="Pfam" id="PF13525">
    <property type="entry name" value="YfiO"/>
    <property type="match status" value="1"/>
</dbReference>
<evidence type="ECO:0000256" key="1">
    <source>
        <dbReference type="ARBA" id="ARBA00022729"/>
    </source>
</evidence>
<keyword evidence="1 4" id="KW-0732">Signal</keyword>
<dbReference type="InterPro" id="IPR039565">
    <property type="entry name" value="BamD-like"/>
</dbReference>
<keyword evidence="2 4" id="KW-0472">Membrane</keyword>
<dbReference type="InterPro" id="IPR017689">
    <property type="entry name" value="BamD"/>
</dbReference>
<comment type="subcellular location">
    <subcellularLocation>
        <location evidence="4">Cell outer membrane</location>
        <topology evidence="4">Lipid-anchor</topology>
    </subcellularLocation>
</comment>
<name>A0ABW2IL90_9PROT</name>
<evidence type="ECO:0000259" key="6">
    <source>
        <dbReference type="Pfam" id="PF13525"/>
    </source>
</evidence>
<comment type="subunit">
    <text evidence="4">Part of the Bam complex.</text>
</comment>
<dbReference type="Gene3D" id="1.25.40.10">
    <property type="entry name" value="Tetratricopeptide repeat domain"/>
    <property type="match status" value="1"/>
</dbReference>
<evidence type="ECO:0000256" key="5">
    <source>
        <dbReference type="SAM" id="SignalP"/>
    </source>
</evidence>
<dbReference type="EMBL" id="JBHTBR010000005">
    <property type="protein sequence ID" value="MFC7291914.1"/>
    <property type="molecule type" value="Genomic_DNA"/>
</dbReference>